<dbReference type="Proteomes" id="UP000502377">
    <property type="component" value="Chromosome"/>
</dbReference>
<dbReference type="NCBIfam" id="NF003026">
    <property type="entry name" value="PRK03903.1"/>
    <property type="match status" value="1"/>
</dbReference>
<dbReference type="EMBL" id="CP012543">
    <property type="protein sequence ID" value="QCD47694.1"/>
    <property type="molecule type" value="Genomic_DNA"/>
</dbReference>
<accession>A0A6G5QQ29</accession>
<evidence type="ECO:0000256" key="2">
    <source>
        <dbReference type="ARBA" id="ARBA00004496"/>
    </source>
</evidence>
<keyword evidence="9 11" id="KW-0704">Schiff base</keyword>
<keyword evidence="8 11" id="KW-0570">Pentose shunt</keyword>
<evidence type="ECO:0000313" key="13">
    <source>
        <dbReference type="Proteomes" id="UP000502377"/>
    </source>
</evidence>
<dbReference type="EC" id="2.2.1.2" evidence="5 11"/>
<protein>
    <recommendedName>
        <fullName evidence="5 11">Transaldolase</fullName>
        <ecNumber evidence="5 11">2.2.1.2</ecNumber>
    </recommendedName>
</protein>
<dbReference type="PANTHER" id="PTHR10683">
    <property type="entry name" value="TRANSALDOLASE"/>
    <property type="match status" value="1"/>
</dbReference>
<dbReference type="KEGG" id="crx:CRECT_2091"/>
<evidence type="ECO:0000256" key="11">
    <source>
        <dbReference type="HAMAP-Rule" id="MF_00493"/>
    </source>
</evidence>
<dbReference type="InterPro" id="IPR001585">
    <property type="entry name" value="TAL/FSA"/>
</dbReference>
<dbReference type="Gene3D" id="3.20.20.70">
    <property type="entry name" value="Aldolase class I"/>
    <property type="match status" value="1"/>
</dbReference>
<gene>
    <name evidence="11 12" type="primary">tal</name>
    <name evidence="12" type="ORF">CRECT_2091</name>
</gene>
<evidence type="ECO:0000256" key="7">
    <source>
        <dbReference type="ARBA" id="ARBA00022679"/>
    </source>
</evidence>
<dbReference type="Pfam" id="PF00923">
    <property type="entry name" value="TAL_FSA"/>
    <property type="match status" value="1"/>
</dbReference>
<dbReference type="GO" id="GO:0004801">
    <property type="term" value="F:transaldolase activity"/>
    <property type="evidence" value="ECO:0007669"/>
    <property type="project" value="UniProtKB-UniRule"/>
</dbReference>
<comment type="function">
    <text evidence="1 11">Transaldolase is important for the balance of metabolites in the pentose-phosphate pathway.</text>
</comment>
<comment type="pathway">
    <text evidence="3 11">Carbohydrate degradation; pentose phosphate pathway; D-glyceraldehyde 3-phosphate and beta-D-fructose 6-phosphate from D-ribose 5-phosphate and D-xylulose 5-phosphate (non-oxidative stage): step 2/3.</text>
</comment>
<evidence type="ECO:0000256" key="5">
    <source>
        <dbReference type="ARBA" id="ARBA00013151"/>
    </source>
</evidence>
<dbReference type="SUPFAM" id="SSF51569">
    <property type="entry name" value="Aldolase"/>
    <property type="match status" value="1"/>
</dbReference>
<comment type="similarity">
    <text evidence="4 11">Belongs to the transaldolase family. Type 2 subfamily.</text>
</comment>
<sequence>MFNNDINFSLWCDFIERDFLQNEFENLLQSGAINGVTSNPSIFKAAFLSGSYKDVINQMGKKYPKALYEALAVQDIKIAAIKLLKHYANGDDGFVSIEVDPGFCDNAAATVDEGARLHEQIGMPNVMIKIPATKAGFEAMSALTARGIAVNATLIFSPEQAVACLDAFEEGVKAYEKKFPLTPLPKSVISIFVSRFDRLLDEKMRENSLPTGQIGIMNATKIYKIIENKSLPTTRALFASTGVKGDELAKDYYVKELMYQNAVNTAPLDTIKAFIAGKNEPKTAVSDDSIEKFFGVIKRADIDMEKVYKDLLNDGLKQFVAAFEEIMKALK</sequence>
<feature type="active site" description="Schiff-base intermediate with substrate" evidence="11">
    <location>
        <position position="129"/>
    </location>
</feature>
<dbReference type="AlphaFoldDB" id="A0A6G5QQ29"/>
<organism evidence="12 13">
    <name type="scientific">Campylobacter rectus</name>
    <name type="common">Wolinella recta</name>
    <dbReference type="NCBI Taxonomy" id="203"/>
    <lineage>
        <taxon>Bacteria</taxon>
        <taxon>Pseudomonadati</taxon>
        <taxon>Campylobacterota</taxon>
        <taxon>Epsilonproteobacteria</taxon>
        <taxon>Campylobacterales</taxon>
        <taxon>Campylobacteraceae</taxon>
        <taxon>Campylobacter</taxon>
    </lineage>
</organism>
<dbReference type="PANTHER" id="PTHR10683:SF31">
    <property type="entry name" value="TRANSALDOLASE"/>
    <property type="match status" value="1"/>
</dbReference>
<evidence type="ECO:0000256" key="1">
    <source>
        <dbReference type="ARBA" id="ARBA00003518"/>
    </source>
</evidence>
<evidence type="ECO:0000313" key="12">
    <source>
        <dbReference type="EMBL" id="QCD47694.1"/>
    </source>
</evidence>
<dbReference type="GO" id="GO:0006098">
    <property type="term" value="P:pentose-phosphate shunt"/>
    <property type="evidence" value="ECO:0007669"/>
    <property type="project" value="UniProtKB-UniRule"/>
</dbReference>
<evidence type="ECO:0000256" key="4">
    <source>
        <dbReference type="ARBA" id="ARBA00008426"/>
    </source>
</evidence>
<reference evidence="12 13" key="1">
    <citation type="submission" date="2016-07" db="EMBL/GenBank/DDBJ databases">
        <title>Comparative genomics of the Campylobacter concisus group.</title>
        <authorList>
            <person name="Miller W.G."/>
            <person name="Yee E."/>
            <person name="Chapman M.H."/>
            <person name="Huynh S."/>
            <person name="Bono J.L."/>
            <person name="On S.L.W."/>
            <person name="StLeger J."/>
            <person name="Foster G."/>
            <person name="Parker C.T."/>
        </authorList>
    </citation>
    <scope>NUCLEOTIDE SEQUENCE [LARGE SCALE GENOMIC DNA]</scope>
    <source>
        <strain evidence="12 13">ATCC 33238</strain>
    </source>
</reference>
<dbReference type="InterPro" id="IPR013785">
    <property type="entry name" value="Aldolase_TIM"/>
</dbReference>
<keyword evidence="6 11" id="KW-0963">Cytoplasm</keyword>
<dbReference type="PROSITE" id="PS01054">
    <property type="entry name" value="TRANSALDOLASE_1"/>
    <property type="match status" value="1"/>
</dbReference>
<keyword evidence="7 11" id="KW-0808">Transferase</keyword>
<evidence type="ECO:0000256" key="3">
    <source>
        <dbReference type="ARBA" id="ARBA00004857"/>
    </source>
</evidence>
<dbReference type="HAMAP" id="MF_00493">
    <property type="entry name" value="Transaldolase_2"/>
    <property type="match status" value="1"/>
</dbReference>
<dbReference type="InterPro" id="IPR018225">
    <property type="entry name" value="Transaldolase_AS"/>
</dbReference>
<evidence type="ECO:0000256" key="8">
    <source>
        <dbReference type="ARBA" id="ARBA00023126"/>
    </source>
</evidence>
<proteinExistence type="inferred from homology"/>
<evidence type="ECO:0000256" key="6">
    <source>
        <dbReference type="ARBA" id="ARBA00022490"/>
    </source>
</evidence>
<dbReference type="RefSeq" id="WP_002943647.1">
    <property type="nucleotide sequence ID" value="NZ_CP012543.1"/>
</dbReference>
<dbReference type="NCBIfam" id="TIGR00876">
    <property type="entry name" value="tal_mycobact"/>
    <property type="match status" value="1"/>
</dbReference>
<evidence type="ECO:0000256" key="9">
    <source>
        <dbReference type="ARBA" id="ARBA00023270"/>
    </source>
</evidence>
<dbReference type="GO" id="GO:0005975">
    <property type="term" value="P:carbohydrate metabolic process"/>
    <property type="evidence" value="ECO:0007669"/>
    <property type="project" value="InterPro"/>
</dbReference>
<evidence type="ECO:0000256" key="10">
    <source>
        <dbReference type="ARBA" id="ARBA00048810"/>
    </source>
</evidence>
<dbReference type="GO" id="GO:0005737">
    <property type="term" value="C:cytoplasm"/>
    <property type="evidence" value="ECO:0007669"/>
    <property type="project" value="UniProtKB-SubCell"/>
</dbReference>
<comment type="subcellular location">
    <subcellularLocation>
        <location evidence="2 11">Cytoplasm</location>
    </subcellularLocation>
</comment>
<dbReference type="InterPro" id="IPR004732">
    <property type="entry name" value="Transaldolase_2"/>
</dbReference>
<dbReference type="UniPathway" id="UPA00115">
    <property type="reaction ID" value="UER00414"/>
</dbReference>
<dbReference type="PIRSF" id="PIRSF036915">
    <property type="entry name" value="Trnald_Bac_Plnt"/>
    <property type="match status" value="1"/>
</dbReference>
<comment type="catalytic activity">
    <reaction evidence="10 11">
        <text>D-sedoheptulose 7-phosphate + D-glyceraldehyde 3-phosphate = D-erythrose 4-phosphate + beta-D-fructose 6-phosphate</text>
        <dbReference type="Rhea" id="RHEA:17053"/>
        <dbReference type="ChEBI" id="CHEBI:16897"/>
        <dbReference type="ChEBI" id="CHEBI:57483"/>
        <dbReference type="ChEBI" id="CHEBI:57634"/>
        <dbReference type="ChEBI" id="CHEBI:59776"/>
        <dbReference type="EC" id="2.2.1.2"/>
    </reaction>
</comment>
<name>A0A6G5QQ29_CAMRE</name>